<keyword evidence="2" id="KW-1185">Reference proteome</keyword>
<gene>
    <name evidence="1" type="ORF">V5799_007479</name>
</gene>
<dbReference type="EMBL" id="JARKHS020002944">
    <property type="protein sequence ID" value="KAK8786155.1"/>
    <property type="molecule type" value="Genomic_DNA"/>
</dbReference>
<organism evidence="1 2">
    <name type="scientific">Amblyomma americanum</name>
    <name type="common">Lone star tick</name>
    <dbReference type="NCBI Taxonomy" id="6943"/>
    <lineage>
        <taxon>Eukaryota</taxon>
        <taxon>Metazoa</taxon>
        <taxon>Ecdysozoa</taxon>
        <taxon>Arthropoda</taxon>
        <taxon>Chelicerata</taxon>
        <taxon>Arachnida</taxon>
        <taxon>Acari</taxon>
        <taxon>Parasitiformes</taxon>
        <taxon>Ixodida</taxon>
        <taxon>Ixodoidea</taxon>
        <taxon>Ixodidae</taxon>
        <taxon>Amblyomminae</taxon>
        <taxon>Amblyomma</taxon>
    </lineage>
</organism>
<dbReference type="Gene3D" id="3.40.390.10">
    <property type="entry name" value="Collagenase (Catalytic Domain)"/>
    <property type="match status" value="1"/>
</dbReference>
<accession>A0AAQ4FH98</accession>
<dbReference type="InterPro" id="IPR042089">
    <property type="entry name" value="Peptidase_M13_dom_2"/>
</dbReference>
<evidence type="ECO:0000313" key="1">
    <source>
        <dbReference type="EMBL" id="KAK8786155.1"/>
    </source>
</evidence>
<protein>
    <submittedName>
        <fullName evidence="1">Uncharacterized protein</fullName>
    </submittedName>
</protein>
<dbReference type="Gene3D" id="1.10.1380.10">
    <property type="entry name" value="Neutral endopeptidase , domain2"/>
    <property type="match status" value="1"/>
</dbReference>
<proteinExistence type="predicted"/>
<name>A0AAQ4FH98_AMBAM</name>
<reference evidence="1 2" key="1">
    <citation type="journal article" date="2023" name="Arcadia Sci">
        <title>De novo assembly of a long-read Amblyomma americanum tick genome.</title>
        <authorList>
            <person name="Chou S."/>
            <person name="Poskanzer K.E."/>
            <person name="Rollins M."/>
            <person name="Thuy-Boun P.S."/>
        </authorList>
    </citation>
    <scope>NUCLEOTIDE SEQUENCE [LARGE SCALE GENOMIC DNA]</scope>
    <source>
        <strain evidence="1">F_SG_1</strain>
        <tissue evidence="1">Salivary glands</tissue>
    </source>
</reference>
<evidence type="ECO:0000313" key="2">
    <source>
        <dbReference type="Proteomes" id="UP001321473"/>
    </source>
</evidence>
<dbReference type="AlphaFoldDB" id="A0AAQ4FH98"/>
<dbReference type="GO" id="GO:0008237">
    <property type="term" value="F:metallopeptidase activity"/>
    <property type="evidence" value="ECO:0007669"/>
    <property type="project" value="InterPro"/>
</dbReference>
<dbReference type="Proteomes" id="UP001321473">
    <property type="component" value="Unassembled WGS sequence"/>
</dbReference>
<sequence length="385" mass="44208">MLFKGTYKFLVAHKALSMHKSCMGAENPGGAYLQQFRALMREMGLSWPEPSPSNATALGVLLALSYKWQVHLWFDISVLPQPVFGKWRLAFKPAPALPILLNQFDSVNDSTSYTAYWMGYYGDLCGNTTTSMNPHTRHDIIKDTRAMEGNVLIGLSQLIFTPRNLPAVFRLENIGDHSHNIPTATWIKVLQENIQLDPRLGASDDVSLRNEDLLKTVGEFFGQYPEPRLLRQFAWTFLQMYAPIAEPGMLLRHFGAKYKVTTYRSLFCCFHVEDTHKVLVLSIDLFSRMEENGQDAIRTGFQRLVSAAVKNVENTMWLYDRSKRFVGDKIASVQMRARPEKLEKHELEEIYKDYPSTEGSFGEHWMQARRIIRTAHEKVRHINDS</sequence>
<comment type="caution">
    <text evidence="1">The sequence shown here is derived from an EMBL/GenBank/DDBJ whole genome shotgun (WGS) entry which is preliminary data.</text>
</comment>
<dbReference type="InterPro" id="IPR024079">
    <property type="entry name" value="MetalloPept_cat_dom_sf"/>
</dbReference>